<comment type="caution">
    <text evidence="2">The sequence shown here is derived from an EMBL/GenBank/DDBJ whole genome shotgun (WGS) entry which is preliminary data.</text>
</comment>
<dbReference type="AlphaFoldDB" id="A0A4R3XQ50"/>
<dbReference type="PANTHER" id="PTHR32305:SF15">
    <property type="entry name" value="PROTEIN RHSA-RELATED"/>
    <property type="match status" value="1"/>
</dbReference>
<dbReference type="EMBL" id="SMCO01000053">
    <property type="protein sequence ID" value="TCV77490.1"/>
    <property type="molecule type" value="Genomic_DNA"/>
</dbReference>
<dbReference type="NCBIfam" id="TIGR03696">
    <property type="entry name" value="Rhs_assc_core"/>
    <property type="match status" value="1"/>
</dbReference>
<dbReference type="InterPro" id="IPR022385">
    <property type="entry name" value="Rhs_assc_core"/>
</dbReference>
<feature type="non-terminal residue" evidence="2">
    <location>
        <position position="1"/>
    </location>
</feature>
<name>A0A4R3XQ50_9PROT</name>
<dbReference type="Proteomes" id="UP000295367">
    <property type="component" value="Unassembled WGS sequence"/>
</dbReference>
<evidence type="ECO:0000313" key="2">
    <source>
        <dbReference type="EMBL" id="TCV77490.1"/>
    </source>
</evidence>
<dbReference type="InterPro" id="IPR050708">
    <property type="entry name" value="T6SS_VgrG/RHS"/>
</dbReference>
<dbReference type="Gene3D" id="2.180.10.10">
    <property type="entry name" value="RHS repeat-associated core"/>
    <property type="match status" value="1"/>
</dbReference>
<sequence length="267" mass="27626">ETGLTYYRARFYDPSIARFVSRDPIGLQGGINQYTYVGNNPINLIDPLGLLASEPALPGDNMIACAPICTGLGMIPGRAATAGLAGGTPGYRGLQQQKPNGSDGYQGLLGDQQSSIPPFTAQQIGNAIGGFVNGAIDGATNLGNLIFNQGGSGNVDGALPNAEHAVIDPQKLTGYALNPDHPVGGNKAVVFGSALGYNQSNAGDLISQVQKGVTQNPVTLGNADQFGHRYTVDMPITGPNGNTANVRTGWIIDSGSTVPRLTTIYVK</sequence>
<dbReference type="Pfam" id="PF21814">
    <property type="entry name" value="DUF6883"/>
    <property type="match status" value="1"/>
</dbReference>
<dbReference type="RefSeq" id="WP_223272307.1">
    <property type="nucleotide sequence ID" value="NZ_SMCO01000053.1"/>
</dbReference>
<evidence type="ECO:0000313" key="3">
    <source>
        <dbReference type="Proteomes" id="UP000295367"/>
    </source>
</evidence>
<dbReference type="InterPro" id="IPR049250">
    <property type="entry name" value="DUF6883"/>
</dbReference>
<reference evidence="2 3" key="1">
    <citation type="submission" date="2019-03" db="EMBL/GenBank/DDBJ databases">
        <title>Genomic Encyclopedia of Type Strains, Phase IV (KMG-IV): sequencing the most valuable type-strain genomes for metagenomic binning, comparative biology and taxonomic classification.</title>
        <authorList>
            <person name="Goeker M."/>
        </authorList>
    </citation>
    <scope>NUCLEOTIDE SEQUENCE [LARGE SCALE GENOMIC DNA]</scope>
    <source>
        <strain evidence="2 3">DSM 100309</strain>
    </source>
</reference>
<feature type="domain" description="DUF6883" evidence="1">
    <location>
        <begin position="159"/>
        <end position="267"/>
    </location>
</feature>
<keyword evidence="3" id="KW-1185">Reference proteome</keyword>
<dbReference type="PANTHER" id="PTHR32305">
    <property type="match status" value="1"/>
</dbReference>
<evidence type="ECO:0000259" key="1">
    <source>
        <dbReference type="Pfam" id="PF21814"/>
    </source>
</evidence>
<gene>
    <name evidence="2" type="ORF">EDC63_1532</name>
</gene>
<organism evidence="2 3">
    <name type="scientific">Sulfurirhabdus autotrophica</name>
    <dbReference type="NCBI Taxonomy" id="1706046"/>
    <lineage>
        <taxon>Bacteria</taxon>
        <taxon>Pseudomonadati</taxon>
        <taxon>Pseudomonadota</taxon>
        <taxon>Betaproteobacteria</taxon>
        <taxon>Nitrosomonadales</taxon>
        <taxon>Sulfuricellaceae</taxon>
        <taxon>Sulfurirhabdus</taxon>
    </lineage>
</organism>
<accession>A0A4R3XQ50</accession>
<proteinExistence type="predicted"/>
<protein>
    <submittedName>
        <fullName evidence="2">RHS repeat-associated protein</fullName>
    </submittedName>
</protein>